<organism evidence="2 3">
    <name type="scientific">Pedobacter chinensis</name>
    <dbReference type="NCBI Taxonomy" id="2282421"/>
    <lineage>
        <taxon>Bacteria</taxon>
        <taxon>Pseudomonadati</taxon>
        <taxon>Bacteroidota</taxon>
        <taxon>Sphingobacteriia</taxon>
        <taxon>Sphingobacteriales</taxon>
        <taxon>Sphingobacteriaceae</taxon>
        <taxon>Pedobacter</taxon>
    </lineage>
</organism>
<dbReference type="OrthoDB" id="122062at2"/>
<dbReference type="EMBL" id="QPKV01000002">
    <property type="protein sequence ID" value="RDC57934.1"/>
    <property type="molecule type" value="Genomic_DNA"/>
</dbReference>
<name>A0A369PZK7_9SPHI</name>
<evidence type="ECO:0000256" key="1">
    <source>
        <dbReference type="SAM" id="Phobius"/>
    </source>
</evidence>
<keyword evidence="1" id="KW-1133">Transmembrane helix</keyword>
<evidence type="ECO:0000313" key="3">
    <source>
        <dbReference type="Proteomes" id="UP000253961"/>
    </source>
</evidence>
<dbReference type="AlphaFoldDB" id="A0A369PZK7"/>
<sequence length="87" mass="9709">MDLKLVIGISAGILTALAVVPQVVKTIRTKKAAHVSPFMFLVLLAGNGLWCYYGFLISDLPIIITNAFSFSMDILMLILKYVYRDRD</sequence>
<dbReference type="Proteomes" id="UP000253961">
    <property type="component" value="Unassembled WGS sequence"/>
</dbReference>
<keyword evidence="1" id="KW-0812">Transmembrane</keyword>
<keyword evidence="3" id="KW-1185">Reference proteome</keyword>
<dbReference type="InterPro" id="IPR004316">
    <property type="entry name" value="SWEET_rpt"/>
</dbReference>
<dbReference type="NCBIfam" id="NF037968">
    <property type="entry name" value="SemiSWEET_2"/>
    <property type="match status" value="1"/>
</dbReference>
<dbReference type="GO" id="GO:0016020">
    <property type="term" value="C:membrane"/>
    <property type="evidence" value="ECO:0007669"/>
    <property type="project" value="InterPro"/>
</dbReference>
<accession>A0A369PZK7</accession>
<dbReference type="GO" id="GO:0051119">
    <property type="term" value="F:sugar transmembrane transporter activity"/>
    <property type="evidence" value="ECO:0007669"/>
    <property type="project" value="InterPro"/>
</dbReference>
<feature type="transmembrane region" description="Helical" evidence="1">
    <location>
        <begin position="36"/>
        <end position="56"/>
    </location>
</feature>
<reference evidence="2 3" key="1">
    <citation type="submission" date="2018-07" db="EMBL/GenBank/DDBJ databases">
        <title>Pedobacter sp. nov., isolated from soil.</title>
        <authorList>
            <person name="Zhou L.Y."/>
            <person name="Du Z.J."/>
        </authorList>
    </citation>
    <scope>NUCLEOTIDE SEQUENCE [LARGE SCALE GENOMIC DNA]</scope>
    <source>
        <strain evidence="2 3">JDX94</strain>
    </source>
</reference>
<dbReference type="Pfam" id="PF03083">
    <property type="entry name" value="MtN3_slv"/>
    <property type="match status" value="1"/>
</dbReference>
<keyword evidence="1" id="KW-0472">Membrane</keyword>
<dbReference type="InterPro" id="IPR047662">
    <property type="entry name" value="SemiSWEET"/>
</dbReference>
<evidence type="ECO:0008006" key="4">
    <source>
        <dbReference type="Google" id="ProtNLM"/>
    </source>
</evidence>
<protein>
    <recommendedName>
        <fullName evidence="4">MtN3 and saliva related transmembrane protein</fullName>
    </recommendedName>
</protein>
<proteinExistence type="predicted"/>
<feature type="transmembrane region" description="Helical" evidence="1">
    <location>
        <begin position="62"/>
        <end position="83"/>
    </location>
</feature>
<comment type="caution">
    <text evidence="2">The sequence shown here is derived from an EMBL/GenBank/DDBJ whole genome shotgun (WGS) entry which is preliminary data.</text>
</comment>
<dbReference type="Gene3D" id="1.20.1280.290">
    <property type="match status" value="1"/>
</dbReference>
<gene>
    <name evidence="2" type="ORF">DU508_02995</name>
</gene>
<dbReference type="RefSeq" id="WP_115401355.1">
    <property type="nucleotide sequence ID" value="NZ_QPKV01000002.1"/>
</dbReference>
<feature type="transmembrane region" description="Helical" evidence="1">
    <location>
        <begin position="6"/>
        <end position="24"/>
    </location>
</feature>
<evidence type="ECO:0000313" key="2">
    <source>
        <dbReference type="EMBL" id="RDC57934.1"/>
    </source>
</evidence>